<evidence type="ECO:0000313" key="2">
    <source>
        <dbReference type="Proteomes" id="UP000478740"/>
    </source>
</evidence>
<keyword evidence="2" id="KW-1185">Reference proteome</keyword>
<dbReference type="GO" id="GO:0015716">
    <property type="term" value="P:organic phosphonate transport"/>
    <property type="evidence" value="ECO:0007669"/>
    <property type="project" value="InterPro"/>
</dbReference>
<organism evidence="1 2">
    <name type="scientific">Paracoccus shanxieyensis</name>
    <dbReference type="NCBI Taxonomy" id="2675752"/>
    <lineage>
        <taxon>Bacteria</taxon>
        <taxon>Pseudomonadati</taxon>
        <taxon>Pseudomonadota</taxon>
        <taxon>Alphaproteobacteria</taxon>
        <taxon>Rhodobacterales</taxon>
        <taxon>Paracoccaceae</taxon>
        <taxon>Paracoccus</taxon>
    </lineage>
</organism>
<name>A0A6L6J089_9RHOB</name>
<proteinExistence type="predicted"/>
<dbReference type="NCBIfam" id="TIGR03293">
    <property type="entry name" value="PhnG_redo"/>
    <property type="match status" value="1"/>
</dbReference>
<evidence type="ECO:0000313" key="1">
    <source>
        <dbReference type="EMBL" id="MTH65963.1"/>
    </source>
</evidence>
<keyword evidence="1" id="KW-0456">Lyase</keyword>
<dbReference type="EMBL" id="WMII01000019">
    <property type="protein sequence ID" value="MTH65963.1"/>
    <property type="molecule type" value="Genomic_DNA"/>
</dbReference>
<accession>A0A6L6J089</accession>
<dbReference type="RefSeq" id="WP_107328120.1">
    <property type="nucleotide sequence ID" value="NZ_WMIH01000021.1"/>
</dbReference>
<dbReference type="AlphaFoldDB" id="A0A6L6J089"/>
<dbReference type="Pfam" id="PF06754">
    <property type="entry name" value="PhnG"/>
    <property type="match status" value="1"/>
</dbReference>
<sequence>MTTQFQHAGAPGEDHARRLETLARADAAALKAFAEELLPPLGAIDVIQSRTGLAMLPMRDTVKGTDFHLGEVLVAEAHIRLQSNGTEGYGMIVGRDLERAMAMAIVDAAGSIETLAARVSNFVEDEALTIVAVDTERLRAVEATRVDMETF</sequence>
<protein>
    <submittedName>
        <fullName evidence="1">Phosphonate C-P lyase system protein PhnG</fullName>
    </submittedName>
</protein>
<dbReference type="GO" id="GO:0019634">
    <property type="term" value="P:organic phosphonate metabolic process"/>
    <property type="evidence" value="ECO:0007669"/>
    <property type="project" value="InterPro"/>
</dbReference>
<gene>
    <name evidence="1" type="primary">phnG</name>
    <name evidence="1" type="ORF">GL284_16985</name>
</gene>
<comment type="caution">
    <text evidence="1">The sequence shown here is derived from an EMBL/GenBank/DDBJ whole genome shotgun (WGS) entry which is preliminary data.</text>
</comment>
<dbReference type="InterPro" id="IPR009609">
    <property type="entry name" value="Phosphonate_metab_PhnG"/>
</dbReference>
<dbReference type="GO" id="GO:0016829">
    <property type="term" value="F:lyase activity"/>
    <property type="evidence" value="ECO:0007669"/>
    <property type="project" value="UniProtKB-KW"/>
</dbReference>
<reference evidence="1 2" key="1">
    <citation type="submission" date="2019-11" db="EMBL/GenBank/DDBJ databases">
        <authorList>
            <person name="Dong K."/>
        </authorList>
    </citation>
    <scope>NUCLEOTIDE SEQUENCE [LARGE SCALE GENOMIC DNA]</scope>
    <source>
        <strain evidence="1 2">DK608</strain>
    </source>
</reference>
<dbReference type="Proteomes" id="UP000478740">
    <property type="component" value="Unassembled WGS sequence"/>
</dbReference>